<dbReference type="GO" id="GO:0008412">
    <property type="term" value="F:4-hydroxybenzoate polyprenyltransferase activity"/>
    <property type="evidence" value="ECO:0007669"/>
    <property type="project" value="UniProtKB-EC"/>
</dbReference>
<dbReference type="InterPro" id="IPR039653">
    <property type="entry name" value="Prenyltransferase"/>
</dbReference>
<dbReference type="PROSITE" id="PS00943">
    <property type="entry name" value="UBIA"/>
    <property type="match status" value="1"/>
</dbReference>
<dbReference type="AlphaFoldDB" id="A0A385I161"/>
<feature type="transmembrane region" description="Helical" evidence="8">
    <location>
        <begin position="173"/>
        <end position="195"/>
    </location>
</feature>
<keyword evidence="8" id="KW-0414">Isoprene biosynthesis</keyword>
<dbReference type="GeneID" id="38331611"/>
<dbReference type="InterPro" id="IPR000537">
    <property type="entry name" value="UbiA_prenyltransferase"/>
</dbReference>
<comment type="similarity">
    <text evidence="3 8">Belongs to the UbiA prenyltransferase family.</text>
</comment>
<dbReference type="PANTHER" id="PTHR11048">
    <property type="entry name" value="PRENYLTRANSFERASES"/>
    <property type="match status" value="1"/>
</dbReference>
<dbReference type="NCBIfam" id="NF009514">
    <property type="entry name" value="PRK12873.1"/>
    <property type="match status" value="1"/>
</dbReference>
<sequence length="297" mass="32901">MVLNNMKTKIRAWIELLRWDKPTGRLILIWPAAWALWLAPIAPPTPSIFIMVVLGGLAVSAAGCIANDLWDRHIDPLVERTRDRPLANNRISNSAAIILLIFALCCALEIVLCLPTQVRSLSITLASFAIIPILLYPSAKRWLVLPQIVLAFCWGFAVLIPWGMITGNISTDFTLWGCWLSTLLWTFGFDTAYAMSDRRDDAAIGIKSSALTFGRYVGLIVGTCYGLAGIIIAIIANSQELNGGFWLFWGVTFGVMIKEAISLDCNERPRYFYSQHFTRQANLGGLLLLALLIGRAT</sequence>
<keyword evidence="8" id="KW-0831">Ubiquinone biosynthesis</keyword>
<dbReference type="UniPathway" id="UPA00232"/>
<comment type="subcellular location">
    <subcellularLocation>
        <location evidence="2">Membrane</location>
        <topology evidence="2">Multi-pass membrane protein</topology>
    </subcellularLocation>
    <subcellularLocation>
        <location evidence="8">Mitochondrion inner membrane</location>
        <topology evidence="8">Multi-pass membrane protein</topology>
        <orientation evidence="8">Matrix side</orientation>
    </subcellularLocation>
</comment>
<dbReference type="CDD" id="cd13959">
    <property type="entry name" value="PT_UbiA_COQ2"/>
    <property type="match status" value="1"/>
</dbReference>
<evidence type="ECO:0000256" key="3">
    <source>
        <dbReference type="ARBA" id="ARBA00005985"/>
    </source>
</evidence>
<dbReference type="GO" id="GO:0006744">
    <property type="term" value="P:ubiquinone biosynthetic process"/>
    <property type="evidence" value="ECO:0007669"/>
    <property type="project" value="UniProtKB-UniRule"/>
</dbReference>
<organism evidence="9">
    <name type="scientific">Paulinella micropora</name>
    <dbReference type="NCBI Taxonomy" id="1928728"/>
    <lineage>
        <taxon>Eukaryota</taxon>
        <taxon>Sar</taxon>
        <taxon>Rhizaria</taxon>
        <taxon>Cercozoa</taxon>
        <taxon>Imbricatea</taxon>
        <taxon>Silicofilosea</taxon>
        <taxon>Euglyphida</taxon>
        <taxon>Paulinellidae</taxon>
        <taxon>Paulinella</taxon>
    </lineage>
</organism>
<dbReference type="EMBL" id="MG976688">
    <property type="protein sequence ID" value="AXY63662.1"/>
    <property type="molecule type" value="Genomic_DNA"/>
</dbReference>
<dbReference type="Gene3D" id="1.10.357.140">
    <property type="entry name" value="UbiA prenyltransferase"/>
    <property type="match status" value="1"/>
</dbReference>
<comment type="cofactor">
    <cofactor evidence="1 8">
        <name>Mg(2+)</name>
        <dbReference type="ChEBI" id="CHEBI:18420"/>
    </cofactor>
</comment>
<feature type="transmembrane region" description="Helical" evidence="8">
    <location>
        <begin position="216"/>
        <end position="237"/>
    </location>
</feature>
<feature type="transmembrane region" description="Helical" evidence="8">
    <location>
        <begin position="118"/>
        <end position="136"/>
    </location>
</feature>
<dbReference type="Gene3D" id="1.20.120.1780">
    <property type="entry name" value="UbiA prenyltransferase"/>
    <property type="match status" value="1"/>
</dbReference>
<geneLocation type="plastid" evidence="9"/>
<feature type="transmembrane region" description="Helical" evidence="8">
    <location>
        <begin position="26"/>
        <end position="42"/>
    </location>
</feature>
<evidence type="ECO:0000256" key="2">
    <source>
        <dbReference type="ARBA" id="ARBA00004141"/>
    </source>
</evidence>
<evidence type="ECO:0000256" key="5">
    <source>
        <dbReference type="ARBA" id="ARBA00022692"/>
    </source>
</evidence>
<keyword evidence="8" id="KW-0999">Mitochondrion inner membrane</keyword>
<dbReference type="PANTHER" id="PTHR11048:SF28">
    <property type="entry name" value="4-HYDROXYBENZOATE POLYPRENYLTRANSFERASE, MITOCHONDRIAL"/>
    <property type="match status" value="1"/>
</dbReference>
<comment type="catalytic activity">
    <reaction evidence="8">
        <text>an all-trans-polyprenyl diphosphate + 4-hydroxybenzoate = a 4-hydroxy-3-(all-trans-polyprenyl)benzoate + diphosphate</text>
        <dbReference type="Rhea" id="RHEA:44504"/>
        <dbReference type="Rhea" id="RHEA-COMP:9514"/>
        <dbReference type="Rhea" id="RHEA-COMP:9564"/>
        <dbReference type="ChEBI" id="CHEBI:17879"/>
        <dbReference type="ChEBI" id="CHEBI:33019"/>
        <dbReference type="ChEBI" id="CHEBI:58914"/>
        <dbReference type="ChEBI" id="CHEBI:78396"/>
        <dbReference type="EC" id="2.5.1.39"/>
    </reaction>
</comment>
<dbReference type="RefSeq" id="YP_009530973.1">
    <property type="nucleotide sequence ID" value="NC_039737.1"/>
</dbReference>
<feature type="transmembrane region" description="Helical" evidence="8">
    <location>
        <begin position="243"/>
        <end position="261"/>
    </location>
</feature>
<keyword evidence="5 8" id="KW-0812">Transmembrane</keyword>
<dbReference type="HAMAP" id="MF_01635">
    <property type="entry name" value="UbiA"/>
    <property type="match status" value="1"/>
</dbReference>
<dbReference type="Pfam" id="PF01040">
    <property type="entry name" value="UbiA"/>
    <property type="match status" value="1"/>
</dbReference>
<keyword evidence="4 8" id="KW-0808">Transferase</keyword>
<comment type="pathway">
    <text evidence="8">Cofactor biosynthesis; ubiquinone biosynthesis.</text>
</comment>
<keyword evidence="7 8" id="KW-0472">Membrane</keyword>
<evidence type="ECO:0000256" key="6">
    <source>
        <dbReference type="ARBA" id="ARBA00022989"/>
    </source>
</evidence>
<evidence type="ECO:0000256" key="8">
    <source>
        <dbReference type="HAMAP-Rule" id="MF_03189"/>
    </source>
</evidence>
<dbReference type="InterPro" id="IPR006370">
    <property type="entry name" value="HB_polyprenyltransferase-like"/>
</dbReference>
<evidence type="ECO:0000256" key="4">
    <source>
        <dbReference type="ARBA" id="ARBA00022679"/>
    </source>
</evidence>
<protein>
    <recommendedName>
        <fullName evidence="8">4-hydroxybenzoate polyprenyltransferase, mitochondrial</fullName>
        <shortName evidence="8">4-HB polyprenyltransferase</shortName>
        <ecNumber evidence="8">2.5.1.39</ecNumber>
    </recommendedName>
    <alternativeName>
        <fullName evidence="8">Para-hydroxybenzoate--polyprenyltransferase</fullName>
        <shortName evidence="8">PHB:PPT</shortName>
        <shortName evidence="8">PHB:polyprenyltransferase</shortName>
    </alternativeName>
</protein>
<keyword evidence="6 8" id="KW-1133">Transmembrane helix</keyword>
<feature type="transmembrane region" description="Helical" evidence="8">
    <location>
        <begin position="148"/>
        <end position="167"/>
    </location>
</feature>
<evidence type="ECO:0000256" key="7">
    <source>
        <dbReference type="ARBA" id="ARBA00023136"/>
    </source>
</evidence>
<keyword evidence="9" id="KW-0934">Plastid</keyword>
<dbReference type="GO" id="GO:0008299">
    <property type="term" value="P:isoprenoid biosynthetic process"/>
    <property type="evidence" value="ECO:0007669"/>
    <property type="project" value="UniProtKB-UniRule"/>
</dbReference>
<dbReference type="FunFam" id="1.20.120.1780:FF:000001">
    <property type="entry name" value="4-hydroxybenzoate octaprenyltransferase"/>
    <property type="match status" value="1"/>
</dbReference>
<dbReference type="InterPro" id="IPR030470">
    <property type="entry name" value="UbiA_prenylTrfase_CS"/>
</dbReference>
<dbReference type="EC" id="2.5.1.39" evidence="8"/>
<name>A0A385I161_9EUKA</name>
<keyword evidence="8" id="KW-0496">Mitochondrion</keyword>
<reference evidence="9" key="1">
    <citation type="submission" date="2018-02" db="EMBL/GenBank/DDBJ databases">
        <title>Genome reduction pattern in chromatophore genome of Paulinella.</title>
        <authorList>
            <person name="Lhee D."/>
            <person name="Yoon H.S."/>
        </authorList>
    </citation>
    <scope>NUCLEOTIDE SEQUENCE</scope>
    <source>
        <strain evidence="9">NZ27</strain>
    </source>
</reference>
<comment type="function">
    <text evidence="8">Catalyzes the prenylation of para-hydroxybenzoate (PHB) with an all-trans polyprenyl group. Mediates the second step in the final reaction sequence of coenzyme Q (CoQ) biosynthesis, which is the condensation of the polyisoprenoid side chain with PHB, generating the first membrane-bound Q intermediate.</text>
</comment>
<feature type="transmembrane region" description="Helical" evidence="8">
    <location>
        <begin position="91"/>
        <end position="112"/>
    </location>
</feature>
<gene>
    <name evidence="9" type="primary">ubiA</name>
    <name evidence="9" type="ORF">PMNZ_741</name>
</gene>
<accession>A0A385I161</accession>
<dbReference type="GO" id="GO:0005743">
    <property type="term" value="C:mitochondrial inner membrane"/>
    <property type="evidence" value="ECO:0007669"/>
    <property type="project" value="UniProtKB-SubCell"/>
</dbReference>
<dbReference type="InterPro" id="IPR044878">
    <property type="entry name" value="UbiA_sf"/>
</dbReference>
<dbReference type="GO" id="GO:0005886">
    <property type="term" value="C:plasma membrane"/>
    <property type="evidence" value="ECO:0007669"/>
    <property type="project" value="TreeGrafter"/>
</dbReference>
<feature type="transmembrane region" description="Helical" evidence="8">
    <location>
        <begin position="48"/>
        <end position="70"/>
    </location>
</feature>
<proteinExistence type="inferred from homology"/>
<evidence type="ECO:0000256" key="1">
    <source>
        <dbReference type="ARBA" id="ARBA00001946"/>
    </source>
</evidence>
<evidence type="ECO:0000313" key="9">
    <source>
        <dbReference type="EMBL" id="AXY63662.1"/>
    </source>
</evidence>